<dbReference type="InterPro" id="IPR012337">
    <property type="entry name" value="RNaseH-like_sf"/>
</dbReference>
<dbReference type="PROSITE" id="PS50994">
    <property type="entry name" value="INTEGRASE"/>
    <property type="match status" value="1"/>
</dbReference>
<dbReference type="Pfam" id="PF24626">
    <property type="entry name" value="SH3_Tf2-1"/>
    <property type="match status" value="1"/>
</dbReference>
<dbReference type="Gene3D" id="3.10.10.10">
    <property type="entry name" value="HIV Type 1 Reverse Transcriptase, subunit A, domain 1"/>
    <property type="match status" value="1"/>
</dbReference>
<dbReference type="Proteomes" id="UP000325315">
    <property type="component" value="Unassembled WGS sequence"/>
</dbReference>
<dbReference type="SUPFAM" id="SSF56672">
    <property type="entry name" value="DNA/RNA polymerases"/>
    <property type="match status" value="1"/>
</dbReference>
<organism evidence="3 4">
    <name type="scientific">Gossypium australe</name>
    <dbReference type="NCBI Taxonomy" id="47621"/>
    <lineage>
        <taxon>Eukaryota</taxon>
        <taxon>Viridiplantae</taxon>
        <taxon>Streptophyta</taxon>
        <taxon>Embryophyta</taxon>
        <taxon>Tracheophyta</taxon>
        <taxon>Spermatophyta</taxon>
        <taxon>Magnoliopsida</taxon>
        <taxon>eudicotyledons</taxon>
        <taxon>Gunneridae</taxon>
        <taxon>Pentapetalae</taxon>
        <taxon>rosids</taxon>
        <taxon>malvids</taxon>
        <taxon>Malvales</taxon>
        <taxon>Malvaceae</taxon>
        <taxon>Malvoideae</taxon>
        <taxon>Gossypium</taxon>
    </lineage>
</organism>
<reference evidence="4" key="1">
    <citation type="journal article" date="2019" name="Plant Biotechnol. J.">
        <title>Genome sequencing of the Australian wild diploid species Gossypium australe highlights disease resistance and delayed gland morphogenesis.</title>
        <authorList>
            <person name="Cai Y."/>
            <person name="Cai X."/>
            <person name="Wang Q."/>
            <person name="Wang P."/>
            <person name="Zhang Y."/>
            <person name="Cai C."/>
            <person name="Xu Y."/>
            <person name="Wang K."/>
            <person name="Zhou Z."/>
            <person name="Wang C."/>
            <person name="Geng S."/>
            <person name="Li B."/>
            <person name="Dong Q."/>
            <person name="Hou Y."/>
            <person name="Wang H."/>
            <person name="Ai P."/>
            <person name="Liu Z."/>
            <person name="Yi F."/>
            <person name="Sun M."/>
            <person name="An G."/>
            <person name="Cheng J."/>
            <person name="Zhang Y."/>
            <person name="Shi Q."/>
            <person name="Xie Y."/>
            <person name="Shi X."/>
            <person name="Chang Y."/>
            <person name="Huang F."/>
            <person name="Chen Y."/>
            <person name="Hong S."/>
            <person name="Mi L."/>
            <person name="Sun Q."/>
            <person name="Zhang L."/>
            <person name="Zhou B."/>
            <person name="Peng R."/>
            <person name="Zhang X."/>
            <person name="Liu F."/>
        </authorList>
    </citation>
    <scope>NUCLEOTIDE SEQUENCE [LARGE SCALE GENOMIC DNA]</scope>
    <source>
        <strain evidence="4">cv. PA1801</strain>
    </source>
</reference>
<keyword evidence="3" id="KW-0548">Nucleotidyltransferase</keyword>
<evidence type="ECO:0000313" key="3">
    <source>
        <dbReference type="EMBL" id="KAA3483752.1"/>
    </source>
</evidence>
<dbReference type="InterPro" id="IPR043502">
    <property type="entry name" value="DNA/RNA_pol_sf"/>
</dbReference>
<evidence type="ECO:0000313" key="4">
    <source>
        <dbReference type="Proteomes" id="UP000325315"/>
    </source>
</evidence>
<dbReference type="Gene3D" id="3.30.70.270">
    <property type="match status" value="1"/>
</dbReference>
<dbReference type="InterPro" id="IPR036397">
    <property type="entry name" value="RNaseH_sf"/>
</dbReference>
<keyword evidence="4" id="KW-1185">Reference proteome</keyword>
<comment type="caution">
    <text evidence="3">The sequence shown here is derived from an EMBL/GenBank/DDBJ whole genome shotgun (WGS) entry which is preliminary data.</text>
</comment>
<name>A0A5B6WSB1_9ROSI</name>
<keyword evidence="1" id="KW-0511">Multifunctional enzyme</keyword>
<dbReference type="GO" id="GO:0015074">
    <property type="term" value="P:DNA integration"/>
    <property type="evidence" value="ECO:0007669"/>
    <property type="project" value="InterPro"/>
</dbReference>
<keyword evidence="3" id="KW-0808">Transferase</keyword>
<proteinExistence type="predicted"/>
<dbReference type="Pfam" id="PF17919">
    <property type="entry name" value="RT_RNaseH_2"/>
    <property type="match status" value="1"/>
</dbReference>
<dbReference type="InterPro" id="IPR056924">
    <property type="entry name" value="SH3_Tf2-1"/>
</dbReference>
<gene>
    <name evidence="3" type="ORF">EPI10_005898</name>
</gene>
<dbReference type="InterPro" id="IPR041577">
    <property type="entry name" value="RT_RNaseH_2"/>
</dbReference>
<keyword evidence="3" id="KW-0695">RNA-directed DNA polymerase</keyword>
<dbReference type="CDD" id="cd01647">
    <property type="entry name" value="RT_LTR"/>
    <property type="match status" value="1"/>
</dbReference>
<dbReference type="SUPFAM" id="SSF53098">
    <property type="entry name" value="Ribonuclease H-like"/>
    <property type="match status" value="1"/>
</dbReference>
<evidence type="ECO:0000259" key="2">
    <source>
        <dbReference type="PROSITE" id="PS50994"/>
    </source>
</evidence>
<dbReference type="GO" id="GO:0003676">
    <property type="term" value="F:nucleic acid binding"/>
    <property type="evidence" value="ECO:0007669"/>
    <property type="project" value="InterPro"/>
</dbReference>
<sequence>MCFLKNYQSIIEVEFGIELILGATPISIALYRIAPTELKELKAQMQELTDRGATVFSKIDLRSGYYQLRVKESDVPKTTFRMRYGHYEFLVIASCLTNAPVIFLDLMNQIFKPYLDKFVVVFIDDILIYSRDKPEHTEHLRIVLQTFRDKQLYAKFSKFIDWKPPRNVYKKDVKFKWFKKCQQSFDQFKALLTEAPVLVQPESGEEFVVFSDASLNGMSCVLMQKGKVVVYASRQLKPHERNYPTHDLELAAIRRWLELLKDYELVIDYHPRKANVVADALSRKSLFALCALNAQLALSDDGSVVTELKARLLFLQQICEAQNFDNGLQANKSKLSIKCRQVVVDRLTKSAYFIPVRIDFSLDKLAELYISEIVRLHGVPLSIVSDRDPRFTSQFWKKLKEALGSKLHFSTAFHPQTDGQSERVIQIFEDMLHCCILEFEETEEKVKVICDSLKEASDRQKSYADLKWKYIEFQNGDKVFLKVSPWKKILRFGWKGKLSSRFIRLYEITERAGPVAYRLSLPSKLEKIHNVSCADASTISIRPFTCHFPDRG</sequence>
<dbReference type="PANTHER" id="PTHR37984">
    <property type="entry name" value="PROTEIN CBG26694"/>
    <property type="match status" value="1"/>
</dbReference>
<dbReference type="Gene3D" id="3.30.420.10">
    <property type="entry name" value="Ribonuclease H-like superfamily/Ribonuclease H"/>
    <property type="match status" value="1"/>
</dbReference>
<dbReference type="InterPro" id="IPR000477">
    <property type="entry name" value="RT_dom"/>
</dbReference>
<dbReference type="InterPro" id="IPR043128">
    <property type="entry name" value="Rev_trsase/Diguanyl_cyclase"/>
</dbReference>
<accession>A0A5B6WSB1</accession>
<evidence type="ECO:0000256" key="1">
    <source>
        <dbReference type="ARBA" id="ARBA00023268"/>
    </source>
</evidence>
<protein>
    <submittedName>
        <fullName evidence="3">Reverse transcriptase</fullName>
    </submittedName>
</protein>
<feature type="domain" description="Integrase catalytic" evidence="2">
    <location>
        <begin position="342"/>
        <end position="493"/>
    </location>
</feature>
<dbReference type="Pfam" id="PF00078">
    <property type="entry name" value="RVT_1"/>
    <property type="match status" value="1"/>
</dbReference>
<dbReference type="InterPro" id="IPR001584">
    <property type="entry name" value="Integrase_cat-core"/>
</dbReference>
<dbReference type="EMBL" id="SMMG02000002">
    <property type="protein sequence ID" value="KAA3483752.1"/>
    <property type="molecule type" value="Genomic_DNA"/>
</dbReference>
<dbReference type="OrthoDB" id="2013610at2759"/>
<dbReference type="AlphaFoldDB" id="A0A5B6WSB1"/>
<dbReference type="PANTHER" id="PTHR37984:SF5">
    <property type="entry name" value="PROTEIN NYNRIN-LIKE"/>
    <property type="match status" value="1"/>
</dbReference>
<dbReference type="InterPro" id="IPR050951">
    <property type="entry name" value="Retrovirus_Pol_polyprotein"/>
</dbReference>
<dbReference type="GO" id="GO:0003964">
    <property type="term" value="F:RNA-directed DNA polymerase activity"/>
    <property type="evidence" value="ECO:0007669"/>
    <property type="project" value="UniProtKB-KW"/>
</dbReference>